<dbReference type="Proteomes" id="UP000297245">
    <property type="component" value="Unassembled WGS sequence"/>
</dbReference>
<reference evidence="1 2" key="1">
    <citation type="journal article" date="2019" name="Nat. Ecol. Evol.">
        <title>Megaphylogeny resolves global patterns of mushroom evolution.</title>
        <authorList>
            <person name="Varga T."/>
            <person name="Krizsan K."/>
            <person name="Foldi C."/>
            <person name="Dima B."/>
            <person name="Sanchez-Garcia M."/>
            <person name="Sanchez-Ramirez S."/>
            <person name="Szollosi G.J."/>
            <person name="Szarkandi J.G."/>
            <person name="Papp V."/>
            <person name="Albert L."/>
            <person name="Andreopoulos W."/>
            <person name="Angelini C."/>
            <person name="Antonin V."/>
            <person name="Barry K.W."/>
            <person name="Bougher N.L."/>
            <person name="Buchanan P."/>
            <person name="Buyck B."/>
            <person name="Bense V."/>
            <person name="Catcheside P."/>
            <person name="Chovatia M."/>
            <person name="Cooper J."/>
            <person name="Damon W."/>
            <person name="Desjardin D."/>
            <person name="Finy P."/>
            <person name="Geml J."/>
            <person name="Haridas S."/>
            <person name="Hughes K."/>
            <person name="Justo A."/>
            <person name="Karasinski D."/>
            <person name="Kautmanova I."/>
            <person name="Kiss B."/>
            <person name="Kocsube S."/>
            <person name="Kotiranta H."/>
            <person name="LaButti K.M."/>
            <person name="Lechner B.E."/>
            <person name="Liimatainen K."/>
            <person name="Lipzen A."/>
            <person name="Lukacs Z."/>
            <person name="Mihaltcheva S."/>
            <person name="Morgado L.N."/>
            <person name="Niskanen T."/>
            <person name="Noordeloos M.E."/>
            <person name="Ohm R.A."/>
            <person name="Ortiz-Santana B."/>
            <person name="Ovrebo C."/>
            <person name="Racz N."/>
            <person name="Riley R."/>
            <person name="Savchenko A."/>
            <person name="Shiryaev A."/>
            <person name="Soop K."/>
            <person name="Spirin V."/>
            <person name="Szebenyi C."/>
            <person name="Tomsovsky M."/>
            <person name="Tulloss R.E."/>
            <person name="Uehling J."/>
            <person name="Grigoriev I.V."/>
            <person name="Vagvolgyi C."/>
            <person name="Papp T."/>
            <person name="Martin F.M."/>
            <person name="Miettinen O."/>
            <person name="Hibbett D.S."/>
            <person name="Nagy L.G."/>
        </authorList>
    </citation>
    <scope>NUCLEOTIDE SEQUENCE [LARGE SCALE GENOMIC DNA]</scope>
    <source>
        <strain evidence="1 2">CBS 962.96</strain>
    </source>
</reference>
<name>A0A4S8L405_DENBC</name>
<accession>A0A4S8L405</accession>
<organism evidence="1 2">
    <name type="scientific">Dendrothele bispora (strain CBS 962.96)</name>
    <dbReference type="NCBI Taxonomy" id="1314807"/>
    <lineage>
        <taxon>Eukaryota</taxon>
        <taxon>Fungi</taxon>
        <taxon>Dikarya</taxon>
        <taxon>Basidiomycota</taxon>
        <taxon>Agaricomycotina</taxon>
        <taxon>Agaricomycetes</taxon>
        <taxon>Agaricomycetidae</taxon>
        <taxon>Agaricales</taxon>
        <taxon>Agaricales incertae sedis</taxon>
        <taxon>Dendrothele</taxon>
    </lineage>
</organism>
<dbReference type="AlphaFoldDB" id="A0A4S8L405"/>
<sequence>MTTTAKKTIYQTPAGSTHLTSCCNSWNGPLGDGARWYAVGDPAAAIDPLTSQGIVTSMKMGSFIGDVISEKPLLLELETEVEAEDEDADVNVDPAEFEKMSTKMDAMPADPMDKISVAMTKMRYEREKERFVIENWEQVSGRVMEEEEVIDGDLAQITATLIPNDSYNDDTSRDTDIDCGIHSVIDQACQCEVIPIRPAVLHV</sequence>
<evidence type="ECO:0000313" key="2">
    <source>
        <dbReference type="Proteomes" id="UP000297245"/>
    </source>
</evidence>
<keyword evidence="2" id="KW-1185">Reference proteome</keyword>
<dbReference type="Gene3D" id="3.50.50.60">
    <property type="entry name" value="FAD/NAD(P)-binding domain"/>
    <property type="match status" value="1"/>
</dbReference>
<proteinExistence type="predicted"/>
<gene>
    <name evidence="1" type="ORF">K435DRAFT_807755</name>
</gene>
<protein>
    <submittedName>
        <fullName evidence="1">Uncharacterized protein</fullName>
    </submittedName>
</protein>
<evidence type="ECO:0000313" key="1">
    <source>
        <dbReference type="EMBL" id="THU83130.1"/>
    </source>
</evidence>
<dbReference type="InterPro" id="IPR036188">
    <property type="entry name" value="FAD/NAD-bd_sf"/>
</dbReference>
<dbReference type="EMBL" id="ML179685">
    <property type="protein sequence ID" value="THU83130.1"/>
    <property type="molecule type" value="Genomic_DNA"/>
</dbReference>